<reference evidence="2" key="1">
    <citation type="submission" date="2023-05" db="EMBL/GenBank/DDBJ databases">
        <authorList>
            <person name="Stuckert A."/>
        </authorList>
    </citation>
    <scope>NUCLEOTIDE SEQUENCE</scope>
</reference>
<dbReference type="Proteomes" id="UP001162483">
    <property type="component" value="Unassembled WGS sequence"/>
</dbReference>
<organism evidence="2 3">
    <name type="scientific">Staurois parvus</name>
    <dbReference type="NCBI Taxonomy" id="386267"/>
    <lineage>
        <taxon>Eukaryota</taxon>
        <taxon>Metazoa</taxon>
        <taxon>Chordata</taxon>
        <taxon>Craniata</taxon>
        <taxon>Vertebrata</taxon>
        <taxon>Euteleostomi</taxon>
        <taxon>Amphibia</taxon>
        <taxon>Batrachia</taxon>
        <taxon>Anura</taxon>
        <taxon>Neobatrachia</taxon>
        <taxon>Ranoidea</taxon>
        <taxon>Ranidae</taxon>
        <taxon>Staurois</taxon>
    </lineage>
</organism>
<sequence length="79" mass="8519">MQMSAVDLRITAHFTHLGSHGAKTRVWSYSVAVEAAAMGGHTAPYDKMEPTSSVRRPESGHMAECGDGDSSNGRPYRDP</sequence>
<feature type="region of interest" description="Disordered" evidence="1">
    <location>
        <begin position="39"/>
        <end position="79"/>
    </location>
</feature>
<name>A0ABN9HSJ4_9NEOB</name>
<evidence type="ECO:0000313" key="2">
    <source>
        <dbReference type="EMBL" id="CAI9623747.1"/>
    </source>
</evidence>
<gene>
    <name evidence="2" type="ORF">SPARVUS_LOCUS16521495</name>
</gene>
<comment type="caution">
    <text evidence="2">The sequence shown here is derived from an EMBL/GenBank/DDBJ whole genome shotgun (WGS) entry which is preliminary data.</text>
</comment>
<keyword evidence="3" id="KW-1185">Reference proteome</keyword>
<protein>
    <submittedName>
        <fullName evidence="2">Uncharacterized protein</fullName>
    </submittedName>
</protein>
<evidence type="ECO:0000313" key="3">
    <source>
        <dbReference type="Proteomes" id="UP001162483"/>
    </source>
</evidence>
<dbReference type="EMBL" id="CATNWA010021748">
    <property type="protein sequence ID" value="CAI9623747.1"/>
    <property type="molecule type" value="Genomic_DNA"/>
</dbReference>
<evidence type="ECO:0000256" key="1">
    <source>
        <dbReference type="SAM" id="MobiDB-lite"/>
    </source>
</evidence>
<proteinExistence type="predicted"/>
<feature type="compositionally biased region" description="Basic and acidic residues" evidence="1">
    <location>
        <begin position="44"/>
        <end position="61"/>
    </location>
</feature>
<accession>A0ABN9HSJ4</accession>